<evidence type="ECO:0000259" key="1">
    <source>
        <dbReference type="Pfam" id="PF03732"/>
    </source>
</evidence>
<organism evidence="2">
    <name type="scientific">Ananas comosus var. bracteatus</name>
    <name type="common">red pineapple</name>
    <dbReference type="NCBI Taxonomy" id="296719"/>
    <lineage>
        <taxon>Eukaryota</taxon>
        <taxon>Viridiplantae</taxon>
        <taxon>Streptophyta</taxon>
        <taxon>Embryophyta</taxon>
        <taxon>Tracheophyta</taxon>
        <taxon>Spermatophyta</taxon>
        <taxon>Magnoliopsida</taxon>
        <taxon>Liliopsida</taxon>
        <taxon>Poales</taxon>
        <taxon>Bromeliaceae</taxon>
        <taxon>Bromelioideae</taxon>
        <taxon>Ananas</taxon>
    </lineage>
</organism>
<name>A0A6V7NHH3_ANACO</name>
<dbReference type="InterPro" id="IPR005162">
    <property type="entry name" value="Retrotrans_gag_dom"/>
</dbReference>
<sequence>MHMEKLFYDTFVEERDRVWLATHHLVGEAYLWWLDIRDNPNTDLSAISWKRLKELLLAHCFPDSVKRQMEKDLRGLRQGSGRWSSMSGSSPGSTIACLSSCGTMRTRPTFLEWISAVDLPLRAIVESADLPGSGELRSHCGERRGGCAGTKRWLRQGYG</sequence>
<dbReference type="AlphaFoldDB" id="A0A6V7NHH3"/>
<protein>
    <recommendedName>
        <fullName evidence="1">Retrotransposon gag domain-containing protein</fullName>
    </recommendedName>
</protein>
<accession>A0A6V7NHH3</accession>
<evidence type="ECO:0000313" key="2">
    <source>
        <dbReference type="EMBL" id="CAD1818059.1"/>
    </source>
</evidence>
<dbReference type="Pfam" id="PF03732">
    <property type="entry name" value="Retrotrans_gag"/>
    <property type="match status" value="1"/>
</dbReference>
<reference evidence="2" key="1">
    <citation type="submission" date="2020-07" db="EMBL/GenBank/DDBJ databases">
        <authorList>
            <person name="Lin J."/>
        </authorList>
    </citation>
    <scope>NUCLEOTIDE SEQUENCE</scope>
</reference>
<feature type="domain" description="Retrotransposon gag" evidence="1">
    <location>
        <begin position="20"/>
        <end position="80"/>
    </location>
</feature>
<gene>
    <name evidence="2" type="ORF">CB5_LOCUS1270</name>
</gene>
<dbReference type="EMBL" id="LR862138">
    <property type="protein sequence ID" value="CAD1818059.1"/>
    <property type="molecule type" value="Genomic_DNA"/>
</dbReference>
<proteinExistence type="predicted"/>